<reference evidence="3" key="1">
    <citation type="journal article" date="2020" name="Stud. Mycol.">
        <title>101 Dothideomycetes genomes: a test case for predicting lifestyles and emergence of pathogens.</title>
        <authorList>
            <person name="Haridas S."/>
            <person name="Albert R."/>
            <person name="Binder M."/>
            <person name="Bloem J."/>
            <person name="Labutti K."/>
            <person name="Salamov A."/>
            <person name="Andreopoulos B."/>
            <person name="Baker S."/>
            <person name="Barry K."/>
            <person name="Bills G."/>
            <person name="Bluhm B."/>
            <person name="Cannon C."/>
            <person name="Castanera R."/>
            <person name="Culley D."/>
            <person name="Daum C."/>
            <person name="Ezra D."/>
            <person name="Gonzalez J."/>
            <person name="Henrissat B."/>
            <person name="Kuo A."/>
            <person name="Liang C."/>
            <person name="Lipzen A."/>
            <person name="Lutzoni F."/>
            <person name="Magnuson J."/>
            <person name="Mondo S."/>
            <person name="Nolan M."/>
            <person name="Ohm R."/>
            <person name="Pangilinan J."/>
            <person name="Park H.-J."/>
            <person name="Ramirez L."/>
            <person name="Alfaro M."/>
            <person name="Sun H."/>
            <person name="Tritt A."/>
            <person name="Yoshinaga Y."/>
            <person name="Zwiers L.-H."/>
            <person name="Turgeon B."/>
            <person name="Goodwin S."/>
            <person name="Spatafora J."/>
            <person name="Crous P."/>
            <person name="Grigoriev I."/>
        </authorList>
    </citation>
    <scope>NUCLEOTIDE SEQUENCE</scope>
    <source>
        <strain evidence="3">Tuck. ex Michener</strain>
    </source>
</reference>
<keyword evidence="4" id="KW-1185">Reference proteome</keyword>
<protein>
    <recommendedName>
        <fullName evidence="2">Protein kinase domain-containing protein</fullName>
    </recommendedName>
</protein>
<dbReference type="GO" id="GO:0004672">
    <property type="term" value="F:protein kinase activity"/>
    <property type="evidence" value="ECO:0007669"/>
    <property type="project" value="InterPro"/>
</dbReference>
<dbReference type="EMBL" id="ML991816">
    <property type="protein sequence ID" value="KAF2232421.1"/>
    <property type="molecule type" value="Genomic_DNA"/>
</dbReference>
<gene>
    <name evidence="3" type="ORF">EV356DRAFT_578463</name>
</gene>
<proteinExistence type="predicted"/>
<dbReference type="InterPro" id="IPR038305">
    <property type="entry name" value="HeLo_sf"/>
</dbReference>
<feature type="domain" description="Protein kinase" evidence="2">
    <location>
        <begin position="267"/>
        <end position="559"/>
    </location>
</feature>
<dbReference type="AlphaFoldDB" id="A0A6A6H3H7"/>
<organism evidence="3 4">
    <name type="scientific">Viridothelium virens</name>
    <name type="common">Speckled blister lichen</name>
    <name type="synonym">Trypethelium virens</name>
    <dbReference type="NCBI Taxonomy" id="1048519"/>
    <lineage>
        <taxon>Eukaryota</taxon>
        <taxon>Fungi</taxon>
        <taxon>Dikarya</taxon>
        <taxon>Ascomycota</taxon>
        <taxon>Pezizomycotina</taxon>
        <taxon>Dothideomycetes</taxon>
        <taxon>Dothideomycetes incertae sedis</taxon>
        <taxon>Trypetheliales</taxon>
        <taxon>Trypetheliaceae</taxon>
        <taxon>Viridothelium</taxon>
    </lineage>
</organism>
<evidence type="ECO:0000313" key="4">
    <source>
        <dbReference type="Proteomes" id="UP000800092"/>
    </source>
</evidence>
<dbReference type="SUPFAM" id="SSF56112">
    <property type="entry name" value="Protein kinase-like (PK-like)"/>
    <property type="match status" value="1"/>
</dbReference>
<accession>A0A6A6H3H7</accession>
<dbReference type="PANTHER" id="PTHR37542">
    <property type="entry name" value="HELO DOMAIN-CONTAINING PROTEIN-RELATED"/>
    <property type="match status" value="1"/>
</dbReference>
<dbReference type="InterPro" id="IPR029498">
    <property type="entry name" value="HeLo_dom"/>
</dbReference>
<dbReference type="PANTHER" id="PTHR37542:SF1">
    <property type="entry name" value="PRION-INHIBITION AND PROPAGATION HELO DOMAIN-CONTAINING PROTEIN"/>
    <property type="match status" value="1"/>
</dbReference>
<name>A0A6A6H3H7_VIRVR</name>
<dbReference type="Proteomes" id="UP000800092">
    <property type="component" value="Unassembled WGS sequence"/>
</dbReference>
<dbReference type="Pfam" id="PF14479">
    <property type="entry name" value="HeLo"/>
    <property type="match status" value="1"/>
</dbReference>
<evidence type="ECO:0000256" key="1">
    <source>
        <dbReference type="SAM" id="MobiDB-lite"/>
    </source>
</evidence>
<evidence type="ECO:0000313" key="3">
    <source>
        <dbReference type="EMBL" id="KAF2232421.1"/>
    </source>
</evidence>
<dbReference type="InterPro" id="IPR011009">
    <property type="entry name" value="Kinase-like_dom_sf"/>
</dbReference>
<dbReference type="GO" id="GO:0005524">
    <property type="term" value="F:ATP binding"/>
    <property type="evidence" value="ECO:0007669"/>
    <property type="project" value="InterPro"/>
</dbReference>
<dbReference type="OrthoDB" id="1911848at2759"/>
<dbReference type="Gene3D" id="1.10.510.10">
    <property type="entry name" value="Transferase(Phosphotransferase) domain 1"/>
    <property type="match status" value="1"/>
</dbReference>
<dbReference type="PROSITE" id="PS50011">
    <property type="entry name" value="PROTEIN_KINASE_DOM"/>
    <property type="match status" value="1"/>
</dbReference>
<sequence>MATGLDVAASIGGLLSLAFQTFHGCVKAYQVFYRAQSLGNDGEIICSRLRWEQFRTEDWAKRAELADSPLETVNWFIALDVLKELEVILTKTDVLKTKYSLTVEEDANSDRNVVAPAKGLGKFIARLSPDSISTSSQAILSKNSKLNRFKWAITDREKAGLLTRHISELNHRLLILLDSAERKSVEVAISSLLRDYISQSTSLGEIQEAQQLLNPDISKKDDVLAQVARLKSIRLCTGADKREDEEQPSATRGDPPSWMPRLKRLNRKKFETIPRGSSSPYRRLELARYDGRQVVVEWKNAQGSLWGEVQDQVKRLCLLLSSLQDTASKLNPFHCLDCIGYLPWEEKGRYGLLYALPQNIIAVDSMHWSYRCLRCLLSEMKRLPLDDRFRIGLELAQTILQLHTAGWLHKGIRSENLFFFAPSETLNLNKVVRGSMYLLGYDYARSDDKEGAALTQYVNSPARTQIYKHPEYRGRDRQPFRKQFDMYGLGCVLLELAHWSPLIEIYPTLFTKQIGDHITDADKHNKEIELPLLNGLAAKYPDVLPHTSHKAGGILAGNH</sequence>
<evidence type="ECO:0000259" key="2">
    <source>
        <dbReference type="PROSITE" id="PS50011"/>
    </source>
</evidence>
<dbReference type="Gene3D" id="1.20.120.1020">
    <property type="entry name" value="Prion-inhibition and propagation, HeLo domain"/>
    <property type="match status" value="1"/>
</dbReference>
<feature type="region of interest" description="Disordered" evidence="1">
    <location>
        <begin position="240"/>
        <end position="260"/>
    </location>
</feature>
<dbReference type="InterPro" id="IPR000719">
    <property type="entry name" value="Prot_kinase_dom"/>
</dbReference>